<dbReference type="PANTHER" id="PTHR21666:SF270">
    <property type="entry name" value="MUREIN HYDROLASE ACTIVATOR ENVC"/>
    <property type="match status" value="1"/>
</dbReference>
<dbReference type="InterPro" id="IPR016047">
    <property type="entry name" value="M23ase_b-sheet_dom"/>
</dbReference>
<dbReference type="CDD" id="cd00118">
    <property type="entry name" value="LysM"/>
    <property type="match status" value="3"/>
</dbReference>
<accession>A0A4R6LUT4</accession>
<dbReference type="FunFam" id="2.70.70.10:FF:000006">
    <property type="entry name" value="M23 family peptidase"/>
    <property type="match status" value="1"/>
</dbReference>
<dbReference type="InterPro" id="IPR011055">
    <property type="entry name" value="Dup_hybrid_motif"/>
</dbReference>
<dbReference type="Pfam" id="PF01476">
    <property type="entry name" value="LysM"/>
    <property type="match status" value="3"/>
</dbReference>
<dbReference type="EMBL" id="SNWX01000006">
    <property type="protein sequence ID" value="TDO92206.1"/>
    <property type="molecule type" value="Genomic_DNA"/>
</dbReference>
<comment type="caution">
    <text evidence="3">The sequence shown here is derived from an EMBL/GenBank/DDBJ whole genome shotgun (WGS) entry which is preliminary data.</text>
</comment>
<reference evidence="3 4" key="1">
    <citation type="submission" date="2019-03" db="EMBL/GenBank/DDBJ databases">
        <title>Subsurface microbial communities from deep shales in Ohio and West Virginia, USA.</title>
        <authorList>
            <person name="Wrighton K."/>
        </authorList>
    </citation>
    <scope>NUCLEOTIDE SEQUENCE [LARGE SCALE GENOMIC DNA]</scope>
    <source>
        <strain evidence="3 4">MA284_T2</strain>
    </source>
</reference>
<dbReference type="SUPFAM" id="SSF51261">
    <property type="entry name" value="Duplicated hybrid motif"/>
    <property type="match status" value="1"/>
</dbReference>
<feature type="domain" description="LysM" evidence="2">
    <location>
        <begin position="100"/>
        <end position="143"/>
    </location>
</feature>
<evidence type="ECO:0000256" key="1">
    <source>
        <dbReference type="SAM" id="MobiDB-lite"/>
    </source>
</evidence>
<dbReference type="PANTHER" id="PTHR21666">
    <property type="entry name" value="PEPTIDASE-RELATED"/>
    <property type="match status" value="1"/>
</dbReference>
<dbReference type="RefSeq" id="WP_133514457.1">
    <property type="nucleotide sequence ID" value="NZ_SNWX01000006.1"/>
</dbReference>
<dbReference type="Gene3D" id="1.10.101.10">
    <property type="entry name" value="PGBD-like superfamily/PGBD"/>
    <property type="match status" value="1"/>
</dbReference>
<organism evidence="3 4">
    <name type="scientific">Halanaerobium saccharolyticum</name>
    <dbReference type="NCBI Taxonomy" id="43595"/>
    <lineage>
        <taxon>Bacteria</taxon>
        <taxon>Bacillati</taxon>
        <taxon>Bacillota</taxon>
        <taxon>Clostridia</taxon>
        <taxon>Halanaerobiales</taxon>
        <taxon>Halanaerobiaceae</taxon>
        <taxon>Halanaerobium</taxon>
    </lineage>
</organism>
<protein>
    <submittedName>
        <fullName evidence="3">Murein DD-endopeptidase MepM/ murein hydrolase activator NlpD</fullName>
    </submittedName>
</protein>
<dbReference type="InterPro" id="IPR050570">
    <property type="entry name" value="Cell_wall_metabolism_enzyme"/>
</dbReference>
<dbReference type="Proteomes" id="UP000295064">
    <property type="component" value="Unassembled WGS sequence"/>
</dbReference>
<dbReference type="InterPro" id="IPR018392">
    <property type="entry name" value="LysM"/>
</dbReference>
<dbReference type="SMART" id="SM00257">
    <property type="entry name" value="LysM"/>
    <property type="match status" value="3"/>
</dbReference>
<dbReference type="InterPro" id="IPR036365">
    <property type="entry name" value="PGBD-like_sf"/>
</dbReference>
<name>A0A4R6LUT4_9FIRM</name>
<evidence type="ECO:0000259" key="2">
    <source>
        <dbReference type="PROSITE" id="PS51782"/>
    </source>
</evidence>
<dbReference type="OrthoDB" id="9809488at2"/>
<gene>
    <name evidence="3" type="ORF">DFR79_1065</name>
</gene>
<dbReference type="InterPro" id="IPR002477">
    <property type="entry name" value="Peptidoglycan-bd-like"/>
</dbReference>
<dbReference type="AlphaFoldDB" id="A0A4R6LUT4"/>
<keyword evidence="3" id="KW-0378">Hydrolase</keyword>
<dbReference type="InterPro" id="IPR036779">
    <property type="entry name" value="LysM_dom_sf"/>
</dbReference>
<dbReference type="Gene3D" id="3.10.350.10">
    <property type="entry name" value="LysM domain"/>
    <property type="match status" value="3"/>
</dbReference>
<dbReference type="Gene3D" id="2.70.70.10">
    <property type="entry name" value="Glucose Permease (Domain IIA)"/>
    <property type="match status" value="1"/>
</dbReference>
<evidence type="ECO:0000313" key="4">
    <source>
        <dbReference type="Proteomes" id="UP000295064"/>
    </source>
</evidence>
<dbReference type="InterPro" id="IPR036366">
    <property type="entry name" value="PGBDSf"/>
</dbReference>
<dbReference type="PROSITE" id="PS51782">
    <property type="entry name" value="LYSM"/>
    <property type="match status" value="3"/>
</dbReference>
<dbReference type="Pfam" id="PF01551">
    <property type="entry name" value="Peptidase_M23"/>
    <property type="match status" value="1"/>
</dbReference>
<feature type="domain" description="LysM" evidence="2">
    <location>
        <begin position="172"/>
        <end position="215"/>
    </location>
</feature>
<dbReference type="CDD" id="cd12797">
    <property type="entry name" value="M23_peptidase"/>
    <property type="match status" value="1"/>
</dbReference>
<proteinExistence type="predicted"/>
<feature type="region of interest" description="Disordered" evidence="1">
    <location>
        <begin position="224"/>
        <end position="245"/>
    </location>
</feature>
<dbReference type="Pfam" id="PF01471">
    <property type="entry name" value="PG_binding_1"/>
    <property type="match status" value="1"/>
</dbReference>
<feature type="domain" description="LysM" evidence="2">
    <location>
        <begin position="247"/>
        <end position="290"/>
    </location>
</feature>
<dbReference type="SUPFAM" id="SSF47090">
    <property type="entry name" value="PGBD-like"/>
    <property type="match status" value="1"/>
</dbReference>
<dbReference type="GO" id="GO:0004222">
    <property type="term" value="F:metalloendopeptidase activity"/>
    <property type="evidence" value="ECO:0007669"/>
    <property type="project" value="TreeGrafter"/>
</dbReference>
<evidence type="ECO:0000313" key="3">
    <source>
        <dbReference type="EMBL" id="TDO92206.1"/>
    </source>
</evidence>
<dbReference type="SUPFAM" id="SSF54106">
    <property type="entry name" value="LysM domain"/>
    <property type="match status" value="1"/>
</dbReference>
<sequence>MEKNYFLTTLIILLVFLLSITITVSAFQVRLSDRGRDVIEVQKYLETLGYNVSTDGIFGKSTEDAVKDFQKNNNLQIDGIVGGSTLELLKKMISEKVSYELYVVDNGDTLSGIAGSRDVTVKEIMEFNNMSSVKIKPGQDLKIPRDKVIRAESQNRNEKNNQNKTAAKKAKIYYEVRQGDTLSGIAARRNLPVEEIMNANNLNSDFIKAGQELILPIVDYKQNKTNSESDSNSKRKAKKNNTSSDQIVYQIQRGDALSTIARMYGTDIETIRRNNNLNGNRIFAGDKLIIRDYQRKPFSLTRNSLIWPVSGRITSNFGWRTHPIRKTRLFHNGLDIAVPAGTTVRAAASGEVVHSGWMNGFGYTVIIDHGRGVETLYAHNSRVTVSKGSMVNKGQQVAVSGNTGLSTGPHLHFGVLRNEEPLNPRNYLP</sequence>